<proteinExistence type="predicted"/>
<accession>A0A845DS28</accession>
<protein>
    <submittedName>
        <fullName evidence="1">Uncharacterized protein</fullName>
    </submittedName>
</protein>
<reference evidence="1 2" key="1">
    <citation type="submission" date="2019-11" db="EMBL/GenBank/DDBJ databases">
        <title>Genome sequences of 17 halophilic strains isolated from different environments.</title>
        <authorList>
            <person name="Furrow R.E."/>
        </authorList>
    </citation>
    <scope>NUCLEOTIDE SEQUENCE [LARGE SCALE GENOMIC DNA]</scope>
    <source>
        <strain evidence="1 2">22511_23_Filter</strain>
    </source>
</reference>
<evidence type="ECO:0000313" key="2">
    <source>
        <dbReference type="Proteomes" id="UP000460949"/>
    </source>
</evidence>
<organism evidence="1 2">
    <name type="scientific">Halobacillus litoralis</name>
    <dbReference type="NCBI Taxonomy" id="45668"/>
    <lineage>
        <taxon>Bacteria</taxon>
        <taxon>Bacillati</taxon>
        <taxon>Bacillota</taxon>
        <taxon>Bacilli</taxon>
        <taxon>Bacillales</taxon>
        <taxon>Bacillaceae</taxon>
        <taxon>Halobacillus</taxon>
    </lineage>
</organism>
<gene>
    <name evidence="1" type="ORF">GLW04_08675</name>
</gene>
<comment type="caution">
    <text evidence="1">The sequence shown here is derived from an EMBL/GenBank/DDBJ whole genome shotgun (WGS) entry which is preliminary data.</text>
</comment>
<dbReference type="Proteomes" id="UP000460949">
    <property type="component" value="Unassembled WGS sequence"/>
</dbReference>
<evidence type="ECO:0000313" key="1">
    <source>
        <dbReference type="EMBL" id="MYL19958.1"/>
    </source>
</evidence>
<name>A0A845DS28_9BACI</name>
<dbReference type="AlphaFoldDB" id="A0A845DS28"/>
<dbReference type="RefSeq" id="WP_160836283.1">
    <property type="nucleotide sequence ID" value="NZ_WMET01000001.1"/>
</dbReference>
<dbReference type="EMBL" id="WMET01000001">
    <property type="protein sequence ID" value="MYL19958.1"/>
    <property type="molecule type" value="Genomic_DNA"/>
</dbReference>
<sequence length="124" mass="15079">MINQNCSICGFTFAPNNEKEHRSFHQRYLFIQRKFPGDVFHPSKLREIKGRAISLIENDYSQDRFQTFEGGELLAHVEFTKYLLRTRNYISFEEFMDKQLSSQVDRTYLEDILFFWEEAMRYRK</sequence>